<dbReference type="OrthoDB" id="3382693at2"/>
<dbReference type="EMBL" id="LT607752">
    <property type="protein sequence ID" value="SCG75545.1"/>
    <property type="molecule type" value="Genomic_DNA"/>
</dbReference>
<protein>
    <submittedName>
        <fullName evidence="2">Methyltransferase domain-containing protein</fullName>
    </submittedName>
</protein>
<proteinExistence type="predicted"/>
<dbReference type="AlphaFoldDB" id="A0A120F857"/>
<feature type="domain" description="Methyltransferase" evidence="1">
    <location>
        <begin position="38"/>
        <end position="134"/>
    </location>
</feature>
<keyword evidence="2" id="KW-0489">Methyltransferase</keyword>
<dbReference type="GO" id="GO:0032259">
    <property type="term" value="P:methylation"/>
    <property type="evidence" value="ECO:0007669"/>
    <property type="project" value="UniProtKB-KW"/>
</dbReference>
<keyword evidence="3" id="KW-1185">Reference proteome</keyword>
<name>A0A120F857_9ACTN</name>
<evidence type="ECO:0000259" key="1">
    <source>
        <dbReference type="Pfam" id="PF13649"/>
    </source>
</evidence>
<sequence>MSHDSLIELLDLDAEVLHDYVHDLVGWVGREAAERPRVVDLGAGSGTASLALARQLPGATVTAVDQSPEMLAHLRARADAAGLTARIRTVDADLDRPWPDLGPVEVIFAAASMHHLADPAAAVASAFRALRPGGLLVIAELESFPRFLTGTPDEELESRGHAEAAKRRHEAGMHMHEPWGHRMEQVGFTAVTERHFDIDLRPPLSAAAIRYAQVCLGRMRHGLQERLSPRELAALDELVESLPGRSDLSVRTERTVWLGRRAVHPTG</sequence>
<dbReference type="SUPFAM" id="SSF53335">
    <property type="entry name" value="S-adenosyl-L-methionine-dependent methyltransferases"/>
    <property type="match status" value="1"/>
</dbReference>
<dbReference type="InterPro" id="IPR041698">
    <property type="entry name" value="Methyltransf_25"/>
</dbReference>
<dbReference type="RefSeq" id="WP_067310905.1">
    <property type="nucleotide sequence ID" value="NZ_LRMV01000099.1"/>
</dbReference>
<gene>
    <name evidence="2" type="ORF">GA0070623_4012</name>
</gene>
<dbReference type="GO" id="GO:0008168">
    <property type="term" value="F:methyltransferase activity"/>
    <property type="evidence" value="ECO:0007669"/>
    <property type="project" value="UniProtKB-KW"/>
</dbReference>
<evidence type="ECO:0000313" key="2">
    <source>
        <dbReference type="EMBL" id="SCG75545.1"/>
    </source>
</evidence>
<accession>A0A120F857</accession>
<dbReference type="Gene3D" id="3.40.50.150">
    <property type="entry name" value="Vaccinia Virus protein VP39"/>
    <property type="match status" value="1"/>
</dbReference>
<dbReference type="InterPro" id="IPR029063">
    <property type="entry name" value="SAM-dependent_MTases_sf"/>
</dbReference>
<evidence type="ECO:0000313" key="3">
    <source>
        <dbReference type="Proteomes" id="UP000198226"/>
    </source>
</evidence>
<organism evidence="2 3">
    <name type="scientific">Micromonospora rifamycinica</name>
    <dbReference type="NCBI Taxonomy" id="291594"/>
    <lineage>
        <taxon>Bacteria</taxon>
        <taxon>Bacillati</taxon>
        <taxon>Actinomycetota</taxon>
        <taxon>Actinomycetes</taxon>
        <taxon>Micromonosporales</taxon>
        <taxon>Micromonosporaceae</taxon>
        <taxon>Micromonospora</taxon>
    </lineage>
</organism>
<dbReference type="PANTHER" id="PTHR43591:SF99">
    <property type="entry name" value="OS06G0646000 PROTEIN"/>
    <property type="match status" value="1"/>
</dbReference>
<reference evidence="3" key="1">
    <citation type="submission" date="2016-06" db="EMBL/GenBank/DDBJ databases">
        <authorList>
            <person name="Varghese N."/>
            <person name="Submissions Spin"/>
        </authorList>
    </citation>
    <scope>NUCLEOTIDE SEQUENCE [LARGE SCALE GENOMIC DNA]</scope>
    <source>
        <strain evidence="3">DSM 44983</strain>
    </source>
</reference>
<keyword evidence="2" id="KW-0808">Transferase</keyword>
<dbReference type="PANTHER" id="PTHR43591">
    <property type="entry name" value="METHYLTRANSFERASE"/>
    <property type="match status" value="1"/>
</dbReference>
<dbReference type="CDD" id="cd02440">
    <property type="entry name" value="AdoMet_MTases"/>
    <property type="match status" value="1"/>
</dbReference>
<dbReference type="Proteomes" id="UP000198226">
    <property type="component" value="Chromosome I"/>
</dbReference>
<dbReference type="Pfam" id="PF13649">
    <property type="entry name" value="Methyltransf_25"/>
    <property type="match status" value="1"/>
</dbReference>